<keyword evidence="6" id="KW-1185">Reference proteome</keyword>
<dbReference type="Gene3D" id="2.10.25.10">
    <property type="entry name" value="Laminin"/>
    <property type="match status" value="13"/>
</dbReference>
<dbReference type="GeneID" id="117553912"/>
<evidence type="ECO:0000256" key="3">
    <source>
        <dbReference type="ARBA" id="ARBA00023180"/>
    </source>
</evidence>
<feature type="domain" description="VWFD" evidence="5">
    <location>
        <begin position="6972"/>
        <end position="7147"/>
    </location>
</feature>
<dbReference type="KEGG" id="gacu:117553912"/>
<dbReference type="InterPro" id="IPR050780">
    <property type="entry name" value="Mucin_vWF_Thrombospondin_sf"/>
</dbReference>
<evidence type="ECO:0000256" key="2">
    <source>
        <dbReference type="ARBA" id="ARBA00023157"/>
    </source>
</evidence>
<dbReference type="InterPro" id="IPR001007">
    <property type="entry name" value="VWF_dom"/>
</dbReference>
<feature type="domain" description="VWFD" evidence="5">
    <location>
        <begin position="5788"/>
        <end position="5972"/>
    </location>
</feature>
<feature type="domain" description="VWFD" evidence="5">
    <location>
        <begin position="5371"/>
        <end position="5554"/>
    </location>
</feature>
<evidence type="ECO:0000256" key="1">
    <source>
        <dbReference type="ARBA" id="ARBA00022737"/>
    </source>
</evidence>
<feature type="domain" description="VWFD" evidence="5">
    <location>
        <begin position="6183"/>
        <end position="6375"/>
    </location>
</feature>
<feature type="domain" description="VWFD" evidence="5">
    <location>
        <begin position="2308"/>
        <end position="2479"/>
    </location>
</feature>
<feature type="domain" description="VWFD" evidence="5">
    <location>
        <begin position="427"/>
        <end position="614"/>
    </location>
</feature>
<keyword evidence="4" id="KW-0732">Signal</keyword>
<keyword evidence="3" id="KW-0325">Glycoprotein</keyword>
<evidence type="ECO:0000259" key="5">
    <source>
        <dbReference type="PROSITE" id="PS51233"/>
    </source>
</evidence>
<organism evidence="6 7">
    <name type="scientific">Gymnodraco acuticeps</name>
    <name type="common">Antarctic dragonfish</name>
    <dbReference type="NCBI Taxonomy" id="8218"/>
    <lineage>
        <taxon>Eukaryota</taxon>
        <taxon>Metazoa</taxon>
        <taxon>Chordata</taxon>
        <taxon>Craniata</taxon>
        <taxon>Vertebrata</taxon>
        <taxon>Euteleostomi</taxon>
        <taxon>Actinopterygii</taxon>
        <taxon>Neopterygii</taxon>
        <taxon>Teleostei</taxon>
        <taxon>Neoteleostei</taxon>
        <taxon>Acanthomorphata</taxon>
        <taxon>Eupercaria</taxon>
        <taxon>Perciformes</taxon>
        <taxon>Notothenioidei</taxon>
        <taxon>Bathydraconidae</taxon>
        <taxon>Gymnodraco</taxon>
    </lineage>
</organism>
<feature type="chain" id="PRO_5027679864" evidence="4">
    <location>
        <begin position="20"/>
        <end position="7148"/>
    </location>
</feature>
<proteinExistence type="predicted"/>
<dbReference type="SUPFAM" id="SSF57567">
    <property type="entry name" value="Serine protease inhibitors"/>
    <property type="match status" value="14"/>
</dbReference>
<dbReference type="InterPro" id="IPR036084">
    <property type="entry name" value="Ser_inhib-like_sf"/>
</dbReference>
<dbReference type="InterPro" id="IPR025615">
    <property type="entry name" value="TILa_dom"/>
</dbReference>
<dbReference type="Proteomes" id="UP000515161">
    <property type="component" value="Unplaced"/>
</dbReference>
<dbReference type="FunFam" id="2.10.25.10:FF:000055">
    <property type="entry name" value="alpha-tectorin isoform X1"/>
    <property type="match status" value="8"/>
</dbReference>
<feature type="domain" description="VWFD" evidence="5">
    <location>
        <begin position="2694"/>
        <end position="2861"/>
    </location>
</feature>
<dbReference type="InterPro" id="IPR014853">
    <property type="entry name" value="VWF/SSPO/ZAN-like_Cys-rich_dom"/>
</dbReference>
<feature type="domain" description="VWFD" evidence="5">
    <location>
        <begin position="1150"/>
        <end position="1315"/>
    </location>
</feature>
<dbReference type="InParanoid" id="A0A6P8W8S5"/>
<dbReference type="InterPro" id="IPR001846">
    <property type="entry name" value="VWF_type-D"/>
</dbReference>
<dbReference type="Pfam" id="PF17517">
    <property type="entry name" value="IgGFc_binding"/>
    <property type="match status" value="2"/>
</dbReference>
<dbReference type="InterPro" id="IPR002919">
    <property type="entry name" value="TIL_dom"/>
</dbReference>
<feature type="domain" description="VWFD" evidence="5">
    <location>
        <begin position="1536"/>
        <end position="1712"/>
    </location>
</feature>
<protein>
    <submittedName>
        <fullName evidence="7">LOW QUALITY PROTEIN: IgGFc-binding protein</fullName>
    </submittedName>
</protein>
<evidence type="ECO:0000313" key="7">
    <source>
        <dbReference type="RefSeq" id="XP_034083912.1"/>
    </source>
</evidence>
<keyword evidence="1" id="KW-0677">Repeat</keyword>
<evidence type="ECO:0000256" key="4">
    <source>
        <dbReference type="SAM" id="SignalP"/>
    </source>
</evidence>
<dbReference type="Pfam" id="PF12714">
    <property type="entry name" value="TILa"/>
    <property type="match status" value="10"/>
</dbReference>
<dbReference type="SMART" id="SM00214">
    <property type="entry name" value="VWC"/>
    <property type="match status" value="8"/>
</dbReference>
<feature type="domain" description="VWFD" evidence="5">
    <location>
        <begin position="3442"/>
        <end position="3614"/>
    </location>
</feature>
<dbReference type="CDD" id="cd19941">
    <property type="entry name" value="TIL"/>
    <property type="match status" value="14"/>
</dbReference>
<accession>A0A6P8W8S5</accession>
<feature type="domain" description="VWFD" evidence="5">
    <location>
        <begin position="4592"/>
        <end position="4772"/>
    </location>
</feature>
<feature type="domain" description="VWFD" evidence="5">
    <location>
        <begin position="6585"/>
        <end position="6766"/>
    </location>
</feature>
<feature type="domain" description="VWFD" evidence="5">
    <location>
        <begin position="4983"/>
        <end position="5162"/>
    </location>
</feature>
<dbReference type="Pfam" id="PF01826">
    <property type="entry name" value="TIL"/>
    <property type="match status" value="13"/>
</dbReference>
<feature type="domain" description="VWFD" evidence="5">
    <location>
        <begin position="3817"/>
        <end position="3998"/>
    </location>
</feature>
<dbReference type="InterPro" id="IPR035234">
    <property type="entry name" value="IgGFc-bd_N"/>
</dbReference>
<gene>
    <name evidence="7" type="primary">LOC117553912</name>
</gene>
<dbReference type="RefSeq" id="XP_034083912.1">
    <property type="nucleotide sequence ID" value="XM_034228021.1"/>
</dbReference>
<keyword evidence="2" id="KW-1015">Disulfide bond</keyword>
<reference evidence="7" key="1">
    <citation type="submission" date="2025-08" db="UniProtKB">
        <authorList>
            <consortium name="RefSeq"/>
        </authorList>
    </citation>
    <scope>IDENTIFICATION</scope>
</reference>
<dbReference type="SMART" id="SM00215">
    <property type="entry name" value="VWC_out"/>
    <property type="match status" value="10"/>
</dbReference>
<feature type="domain" description="VWFD" evidence="5">
    <location>
        <begin position="1926"/>
        <end position="2100"/>
    </location>
</feature>
<dbReference type="PANTHER" id="PTHR11339">
    <property type="entry name" value="EXTRACELLULAR MATRIX GLYCOPROTEIN RELATED"/>
    <property type="match status" value="1"/>
</dbReference>
<evidence type="ECO:0000313" key="6">
    <source>
        <dbReference type="Proteomes" id="UP000515161"/>
    </source>
</evidence>
<dbReference type="SMART" id="SM00216">
    <property type="entry name" value="VWD"/>
    <property type="match status" value="17"/>
</dbReference>
<sequence>MQFLLLLQVCLLGLGLSVASPGRRFLIGLPPHNGPTGNVSHQVTITASGVRTSVTVKVLESSFVQRIYLSAHQSKRIHLPLPVGMTSDRSSYLLSVKSIWPVAVITSLCTRAGCDHRLRHDVYSWGTQYYPITPNFPNQTYVSQMVITSSGRATSVDIFLSGEVLYEGNMYQRGSVLKLYIGLLQSVYLQSNSSLSGSELNSQEAVGVVVGFTCSKHTTGDCFSGYADLKPVTHWGFDYIIPPLVNTGMSSSFLLAMSTINSDLGINASTDQNTVSLVGGVMKVIPVATSDKILITSDSPLQLLFFRHDPAQRPLTLTVLPSVDDICQTVPMFASGDMGEQRVNSADTGDLKSGVKSSQKPTFPQLPDNAEALYTDKDVGYYLSTLDRHLYSALCEKSAASCEELHCGFKQNCSIEEGKPLCSLNTKICSAWGDSYYRTFDGRDFVLQGNCNYTLVQTTCPGLNVSVPLQINIVRAYLISATVPTIHTVQISIQGFNITIVKEDKNHVRVNGQMRKLPLTLGNGSLKFFQSGSSVVLDTAFDLALRYDWKQHLQVEVGPELYGALCVCTRSQTKFPDINGNSLRVGCSLLKRSGGPFADCHSLIDPEAFLRSCTNNLCLNESASSMCEILTDYANICQRISARVRNWRTIAKCPIVCPLNSHFEICGSACPATCGNPEAHNNCTLPCVESCQCNRGYLLSGGKCVPHGKCGCLHQGSYYYPKENFWMGKHCQERCVCQSSSKRVVCSPSQCQDGEVCKVVNGVMGCHAEGPGLCIAKVDPHYTTFDGRNFDVYGNCTYLLTSLCPTWGDMEAFSVEIQNQIKDATNIVSFRHIKMVVSGYSIEMSNDPSNRVEVNGLLLRLPSVLSRGKVKLYMTGQTTFIETDFGVVVMYSSDILTIQMPRKFSGNLCGLCGNFNSNPEDDVVPDGDSDISQAVRHWKTSSDHECVDVPLNTSGCNSQDMALYEGKGFCARLLDKEGVFKSCHKMVDPESFYNNCVQDFCYSNQTSLCQILSSYVAVCQEMGAKVNEWRTSTFCGLSCPPNSEYSLCASQISDCVENPSPLAGKCKEGCFCKPGYFHSGGKCVHDSECGCIHNDVYYEIHENFYPDDLCLLHCVCVGHKIVQCTNHACPNETKCGIQDGQRACHALQPFKCAVMGGRHFRSYDGQSFDFNIGSCRYILSQVCEEEESDLTVIIQREKLHLRVHGVNVSLEMAQLGKVKIDGVLRSLPVLLDHMAILHSGLLSRIVVDTGVVVTYGAPDLIRIVIPASSKQMCGLCGNVSAVVTNDKRLPNDSFASDVSIFASSWSLSPPGTNCSKECDLCLECNSTMAAEYASANFCGMLLAPAGSFSECHSAVDPEPFFQNCVNDLCLSNGKEEFVCSSLRHYVLACQEAGAETKPWRGAKCSLSCPENSHYNICASACPESCGILSDIPCPWACSEACQCDFGYMQSGNGCVKADKCGCFHLGHYYEIGEISWGEGCSEQCNCSSAADMYCEPASCPKGESCTLLNTWGCAKTDNNTNVCEDGETCVGEPLQTQCWVLGGAHFYTFDGKVFEFLGNCTYTLVHVLSDTSENTTFWVGVEKDRTPNEASSLKAIHVKVAEDNVTIYRGEKGHAWMNGEKKLLPVTLQFGHVKIYRSGMFVVVDTSLGIQVKYDCSHVATILLSNTMEVYGMCGNNNGIEEDDLRTPQGEPVDATTFGWSWRVHDQEAQCTADCGDACPSCSAEQLLDKNVATRWISMHEYIWSPQNPFYQCREVVNYTKISAAVSMFDLCSSNDTQKTICPVLEAYVAACQNAGIKIGEWRNVSFCPISCPLNSHYTSCGSSCPATCEDPFRSRPCTLACVETCQCDPGFVLVADRCVPLSQCGCTHNGSHYRSNQTFWADEGCTELCVCDPNTHQTKCHLDSCGPNVYCSLQYGVRGCVPHTLQTCMSSAHHIVTFDQHNYDFNGSCQYQLLGICAEKQGLSAIQIHAQTDGHLESALHLLVNVSGVLVELNSKNTKSIEVDGVKRNMPYRFSSTALAFSLGLHTYICTEMGFELSLSIEGIVSISLSSKYANVTCGLCGNFNSDPADDLAVNGTQEPLIPEHFGKAWRNGQTPWCVEGCLGGSCPKCSSELLVRFSDPESCGKILEVNGPFRQCHGKVDPSSYYKRCVSDLCLHGGLQPALCHSLAEYAAVCLSHNATVSAWRSPGFCYPSCPTRTSYNISSASVHLCLGWQNKTVEMPLNMAENCLCEAGLVHSGNLCVTPQNCGCFHHGEYFTAGQEWSTCKQSCLCHPGGNMTCRNVSCGEDEECKLIRGVQGCHPKPHVAQCSVEGYQYTTFDGHAFEFHGSCNYTLVQTCLDKLDVEPILIAAMGNYSEGRQIYLQVNKMQLRMSAAFPGKVEVNGVYENLPFSQSNITVHQRNGGITIKTPQSIELTSDLQNYILVKMPDIYYQTTCGLCGKYNDDLSDDLQLPNGTVTSDHDIHGLSWKLCNADVPCSEEWESSSDQNCGFIPNPKGPFSSCHQLVCPQKYYSLCVAEGRRQALCDVLQDNVACNEAGGRVELWLNTTSCAYQCPQFSHYSNCTNICSSQCPEISLAVLCPRDCEEGCQCDTGHLYDGRACVPAEQCGCLQDGSRFKASESKLLQNCTLKCTCGPPLVCKQYACPALHSCQVSDGIEGCHKNEQNPASCEGKCDATEKCYLSNGVPVCESRRGLCWAWGGRHYQTFDGLIYDFEGNCTYLLAASKGAACGLMPFSVSKKDSSGIILHAYGFIIKLGSQKDSIHVNGQVTYIPFNILGGKIKLSYWEGKALLTTDFGLHLVFDGNSTVVKLEPHYKGEVYGLCGNFNGQPQDEYPDSVTNKTSVDFAQAYQLFDGDQKCCTGCKQKVNHEKLLADSVFDDVWRPCEVLTDQTGPFAHCHSRANPDSFYKSCVVDHVQNGRSDVSLEQAIYSYSLVCEATRKYYNDGVIVDVLCPPNTHYKTCGSACPPSCELNATFCNKACFQGCFCNPGFIKSQIGCVRPHQCGCTDSRGKYQNLNSTFWSPDDCGQICICGPATGEMHCRPAQCPRGMVCKQLQHKRLCQPDDPKNCTLITGLHFTTFDGRHFDFRDSCSYSLVKTKANLTGVTPFNITISDASCHKRLFHSLDLTLLMYGLELVVGKDEPGKVMVDGQYKALPYSHLTGHVYAYRTPSSIIIHTDVGLQLIVYNTGTLRVSLPSSYGSSVSGLCGNANTDSHDDLMMPNEELAQNRLEFAHSWISPGSVTCKSSCSSRLKHCPAEAQKLFEGSDFCGVLLNELGPFADCALVLSPKLYFHNCVTDSCSFDGHYSALCKSIASYAEACQVAQLPVRQWRSDTFCGMSCSKNSHYELCGPRCPVVCFGLSSPANCSGGCEEGCQCDPGFVLSDGQCVPVSDCGCVHEGQYRPTGHFIFEKSCQKCDCKRGVVTCSPMESCSVKDGLALKYGVCQVFAGFGYITFDGVNLPHHGACTYVISALSSKALHDYSLLLSFKDNKGIFTISKVIFNLPSLEVSIDPESLWKVKVNGEERRVPFDIGELKAYQDGNRLIIITPSGVGIDLSSTQYLRLTVPQVNDATASGLCGNFNGDKYDDLELRNGSLSESFAELLHSWAAPGQLCTDTCGRECNECRLSPRDTMVCDVLFINTTEFHQCRDADVERDSYTLMCNRAVCALAGHMAACLALEAYSAACQANGIAVGTWRVNTPCALQCPDRSSSKECVDSSSNSCPAVLQPGSSATGCSEGCECDNGNVFDGEECVPYSQCGCVHHGVYIKMEEQVYNEDCTQRCWCHPLGGVICEEAGCSLGQQCALRNSFWGCHDRPDGCELTGSLQVSTLGGQQLSLDPLSSYSLMSLCDKASVHWFSLISYHGPCNGSSRLVTVFQILLHGTSFSIQEGTVKVNGRFMSLPHILPSGVSLSSGVNQDKSEVLVILRRDAGMESELEIEIGITMVTAKVPLWYSGKLCGLCGNLNDLHSHTSVGSWVLPDFPSWDCRNSKMVATEQCPGFSALLTHQWEKSFHLHSYCARVDGALAFRIVSLTDAVTPLNSGLGPAEAKPRAEGGLRASSGARIREAIAGSMGGMPPSPTLAGSCMAAKVRASEPAWPRALVFLQHAWSSLRYSSEGGTVRQGRTNNGRHGVVIHALPRPLSRGEGSLLERDLVLRLFIEEFVSLLLSLLSGPSNAGEAGREFALSFMLNYAPNYDSPHYQLYITAVQANAKVTVKVPPLNFKQEKTLNAGERVTISLPTGVEMYGSKRSPNTVRIEASADVSVTSFNSKQYTADTSVVYPTTEWGTEYFIFTPASSSYGSYKEFSVTNGKESNKLEIFPRGTIRFEGRVYGSGSRMVIDLQPYESVQLQSVYELSGTRVASQHPVAVVTGHTCTWRFAKCNHVYEQLLPVSRWGSSFIVPPLTFQSKFDSVFLQASQPTQATVHHGNNKKVFTLVRGQTVEIHSSNPETLSIQADHGIQVLMLFNGVTRSWLHYYDPFLMAILSNDHFCSSYSLEALEGFENKALIVARTSVMSELRINGKNLPRNVEWKKVTGTDFSWAEMSYQQIPGNNKHTVSSSGSGFALYSIGVSQMNGYGAQGHVYSQAVERKPGTCWATGDPHYRTFDGRHFDFMGTCTYVIAKNCGKDDHLPDFEVLAQSENRGSLRVSYVAVVTVKVYGVIITVVRSETGRVRIDNSLWSLPITLKKDKLMMIQSGRSVVIETDFGLTVRYDWEHNLGVILSSSYAGKTCGLCGNFNDNPNDDFTTPSGTQAGETVAFGSSWKVPVKGAVCRDDCVGGCERCENSLMKMWGGDMFCGIITLIINGPFSKCHAVIDPQAYLENCKYDVCMGGGLRHFLCRTLEAYTEACQIAGIQVQDWRKMARCTAKCPANSHYELCGNACPATCSDPNTSSKCKRPCVEICTCNTGFLLSGGQCVPAARCGCSYEGRNIPAGESFWADQGCLRRCKCVAGSRRVECQDKGCRAGQQCQVVGGIRECQAVSHSTCQATGDPHYVTFDNKKFDFQGTCVYQLAALCSKDPELVPFEVLVQNDHRGNRVVSYTKLVEIKVHSLSIVITKTHKGLIMVNKELVNLPVTLDDGRVSVFKSGWSAVVKTNFGLKVSFNWYGAVFVTLPSNYMGAVCGLCGNYNGKPQDDLTPKNGDKPVRPADFGVSWRVAEIPGCVDGCKGVCPSCDITQKVQYEKGDFCGLLRDPKGPFRDCHAKVDPAGYFEDCVYDVCLYEGRKDVLCQAITSYTSACQAVGAKIYRWRPFHYCAVKCPVHSHYEVCAPGCPASCQSLIPPQGCEAQCEEGCSCDEGYILSGDRCVPFSQCGCVYNDRYYHIGQVFYPNGQCQEECKCTQDDEVVCKKFTCGPNEKCKVEDGVQKCHPVGKGVCHASGDPHYRSFDGRTFNFQGTCTYTLSKSCGLEGTHLEAFSVQVENERWNKIMNKMVAVTKLVAVDVYGFTLIMRNNMFGVLVNGVFNYLPVNLNDGAVLVYQEGLRYVIATDFGLIVTYDLVYHVTVTVPGNYRGKVCGLCGNFNGEQKDDFQMPNRKPSNNVNVFGKSWKVTIPNVVCENGCKGKNCPVCDPARKAVFSKSTYCGIVTAPNGPFAACHSKLDPQPYFADCVFDVCASNGDGKVLCNSIAAYAFNCHMAGVDVNNWRTPSFCPMKCPANSHYEVCADACSASCAGLTEIAQCSSSCTEGCECDAGFLFNGHACVQETECGCYDNGRSYKPGEVVYEEDCNTKCTCNPETGIVCEKHSCPQSTKCMVKKGIRACYNTDPCKDACRVKEKCRVEKGEAVCVPEYTGTCWAWGDPHYHTFDGFNFNFQGTCKYVISKTCGNLDGLVPFSVTERNDNRGNTAVSFVREVDVSVYGYNITLRKNRVGRVTVDGEQLNLPVQLGEGQGEVSVSQRGYTAVVETDFGLSVSYDWNWKLVIKLPSSYYASVCGLCGNFNGNNGDELQNPAGKAVSSVKDWGKSWQTPDKDEKHPCWDTCEKDCPTCDSNQKKLYESGAFCGGLKAKTNNVFKPCHGKLDPQAFMNNCVYDMCLNKGDKKMLCQALASYSQQCRGEGIIIKDWRKKFGCPMSCQRHSHYEICTSPCQPSCPFPDQKSPCPGACVEACVCDKGHVLSAGVCVPAKSCGCSYQGRYYKPGQHFWADEACGRLCECDTTLGMVTCHEASCSAQEMCTVVDGERTCRPISHATCTASGDPHYRTFDGRRFDFQGTCVYQLVGLCSQQQGLVLFKVTVQNDHRGSKAVSYTRTVTFSIYGITLTISREYPHKVLVSTDLEVRILSSICLNGQLASLPLDYNNELVVFLSGGTAVVETDAGITVTFDWRGRVSVSLPSNYQGAVCGLCGNYNGKAQDDLTMRNGQTSKNGAELGESWQVALVPGCSSVCQGAWCQACSDSHRKKYQAQKYCGIIADLAGPFRDCHSSVDPAPYLEDCVYDACQYHGHQGSVCDAVGVYVSACQSQGITIRSWRTDAFCPMVCPANSHYTLYATGCPVTCASLTSLTTCHRACSEACECDEGYLQSGDTCVPVRDCGCSYDGQYYRKGDVFYPETECVEQCVCGENGAVSCQKAKCRAGETCKLVNGMKGCHPDGQGKCVASGDPHYISFDGKRFDFQGTCVYMLAKVCDDDKGRLTPFSVTQGNEKYGNGKVAVTKSIAVAVYGYVIYIQQKVPWKVTVDDEILNLPLYLDNGRLRVTQEGRNIIIRTDFGLTVLYDTVYYVEVIMPSTYQGKMCGLCGNYNKKNGDDFRLPGGRKTNSVDDFGKSWVVDMPGNVCGGCGGQCPVCEQAKATLYGKSDSCGFMSAPNGPFKACHSKIDPAAYVSNCVFDVCAVDGNKDDLCNSVQAYALACQSEGVKIQPWRSSSFCPASCPANSHYEVCADTCGGTCASFIYPFTCSESCFEGCQCDASFVFDGMQCVPLDNCGCVHNGRYLTVGQADVDKACTSKCVCQATGVVNCEKLTCASGEVCDVRDGVRGCHVKQGHCSVSQVGLLSSFDGMSGAIGAQGAFEVASLCDETDKMWFRVVVDVRVCSKGASPTVATLYVFFKETVVTVNSQHVTWVDGRKMSLPSKVTSDISVHISEKTVIIEKPSAVRLTYSLSKEVTVIIDSSLSGKMCGACGNYNNNSKDDMRTADGKITSDVSVVVGSWSAGDFSRCGL</sequence>
<name>A0A6P8W8S5_GYMAC</name>
<dbReference type="PANTHER" id="PTHR11339:SF244">
    <property type="entry name" value="IGGFC-BINDING PROTEIN"/>
    <property type="match status" value="1"/>
</dbReference>
<dbReference type="OrthoDB" id="6236007at2759"/>
<dbReference type="Pfam" id="PF00094">
    <property type="entry name" value="VWD"/>
    <property type="match status" value="17"/>
</dbReference>
<dbReference type="Pfam" id="PF08742">
    <property type="entry name" value="C8"/>
    <property type="match status" value="15"/>
</dbReference>
<feature type="domain" description="VWFD" evidence="5">
    <location>
        <begin position="772"/>
        <end position="947"/>
    </location>
</feature>
<dbReference type="PROSITE" id="PS51233">
    <property type="entry name" value="VWFD"/>
    <property type="match status" value="17"/>
</dbReference>
<feature type="domain" description="VWFD" evidence="5">
    <location>
        <begin position="3067"/>
        <end position="3245"/>
    </location>
</feature>
<dbReference type="SMART" id="SM00832">
    <property type="entry name" value="C8"/>
    <property type="match status" value="15"/>
</dbReference>
<feature type="signal peptide" evidence="4">
    <location>
        <begin position="1"/>
        <end position="19"/>
    </location>
</feature>